<sequence>MYEISVDSKLIYILFIIIFITTKFNLNNHRDIATDQMRFLLPVIRVSSRYTLKHELLRRTSSTFPSYVTHDPKTTNMHSISDNNATINDLDKLNKAIEEFWKTSKRNSVKTPINESTTGQELKKILDTTAAKKRYYKNSKTYRTFVRWEIIRNIDNTTHTTKLFNSYKTDNAIVAQNESPNKDNLLGLLITDCLKTCDIDNAVDLYIWFYKNFANSGPSSHLADQILNAMAFSNPQNDDRMLIKFLQLMEFQKLENSTFEIKETQAIQLCGKAMSVVNEPLLTKKVLDYVYEVPYTESNAMRNAQVIAAYRIINEDYKKSNAAGVFYQWTTIKDHYTSSEKHDSRILYRIIKLFTKQTSYHFRCREIIAKLEPKFYVNDALLLPSIISFYTKTNDFKMASTIMSNISTHANEETRSTNLVSKFMLSTLLRMHLNFKDSKGVQNVLTQINRTTSGLSPADYQAIVLHLIKKNDEKNLLKAIKMTQGMKGKSALPSVATIIHHVATNGNKNELKSKAQVIIKNLLIYANALDKSHQNKLWDIVASVFVKSLTIYEHYSKKPNNMEDYRIAQQKAGTTTEFLRYLFIKSSTRKADQSSTDPFNMPNPNEIILKLNKFNKLVILRTIAKEARFAQRIDLFRWSVSEMIKCGMPMKEIELEWNTMEKHQVRRFAFTDKKTVTQNVSKHGLSSFKNVINKP</sequence>
<dbReference type="EMBL" id="LT598484">
    <property type="protein sequence ID" value="SCU99424.1"/>
    <property type="molecule type" value="Genomic_DNA"/>
</dbReference>
<reference evidence="2" key="1">
    <citation type="submission" date="2016-03" db="EMBL/GenBank/DDBJ databases">
        <authorList>
            <person name="Devillers Hugo."/>
        </authorList>
    </citation>
    <scope>NUCLEOTIDE SEQUENCE [LARGE SCALE GENOMIC DNA]</scope>
</reference>
<evidence type="ECO:0000313" key="2">
    <source>
        <dbReference type="Proteomes" id="UP000191144"/>
    </source>
</evidence>
<name>A0A1G4K6H1_9SACH</name>
<accession>A0A1G4K6H1</accession>
<gene>
    <name evidence="1" type="ORF">LAME_0G03114G</name>
</gene>
<dbReference type="OrthoDB" id="4064185at2759"/>
<organism evidence="1 2">
    <name type="scientific">Lachancea meyersii CBS 8951</name>
    <dbReference type="NCBI Taxonomy" id="1266667"/>
    <lineage>
        <taxon>Eukaryota</taxon>
        <taxon>Fungi</taxon>
        <taxon>Dikarya</taxon>
        <taxon>Ascomycota</taxon>
        <taxon>Saccharomycotina</taxon>
        <taxon>Saccharomycetes</taxon>
        <taxon>Saccharomycetales</taxon>
        <taxon>Saccharomycetaceae</taxon>
        <taxon>Lachancea</taxon>
    </lineage>
</organism>
<proteinExistence type="predicted"/>
<dbReference type="AlphaFoldDB" id="A0A1G4K6H1"/>
<protein>
    <submittedName>
        <fullName evidence="1">LAME_0G03114g1_1</fullName>
    </submittedName>
</protein>
<evidence type="ECO:0000313" key="1">
    <source>
        <dbReference type="EMBL" id="SCU99424.1"/>
    </source>
</evidence>
<dbReference type="Proteomes" id="UP000191144">
    <property type="component" value="Chromosome G"/>
</dbReference>
<keyword evidence="2" id="KW-1185">Reference proteome</keyword>